<dbReference type="Proteomes" id="UP000594014">
    <property type="component" value="Chromosome"/>
</dbReference>
<name>A0ACD1AH22_9FIRM</name>
<reference evidence="1" key="1">
    <citation type="submission" date="2019-08" db="EMBL/GenBank/DDBJ databases">
        <title>Genome sequence of Clostridiales bacterium MT110.</title>
        <authorList>
            <person name="Cao J."/>
        </authorList>
    </citation>
    <scope>NUCLEOTIDE SEQUENCE</scope>
    <source>
        <strain evidence="1">MT110</strain>
    </source>
</reference>
<protein>
    <submittedName>
        <fullName evidence="1">MFS transporter</fullName>
    </submittedName>
</protein>
<evidence type="ECO:0000313" key="2">
    <source>
        <dbReference type="Proteomes" id="UP000594014"/>
    </source>
</evidence>
<evidence type="ECO:0000313" key="1">
    <source>
        <dbReference type="EMBL" id="QOX65608.1"/>
    </source>
</evidence>
<dbReference type="EMBL" id="CP042469">
    <property type="protein sequence ID" value="QOX65608.1"/>
    <property type="molecule type" value="Genomic_DNA"/>
</dbReference>
<gene>
    <name evidence="1" type="ORF">FRZ06_20730</name>
</gene>
<organism evidence="1 2">
    <name type="scientific">Anoxybacterium hadale</name>
    <dbReference type="NCBI Taxonomy" id="3408580"/>
    <lineage>
        <taxon>Bacteria</taxon>
        <taxon>Bacillati</taxon>
        <taxon>Bacillota</taxon>
        <taxon>Clostridia</taxon>
        <taxon>Peptostreptococcales</taxon>
        <taxon>Anaerovoracaceae</taxon>
        <taxon>Anoxybacterium</taxon>
    </lineage>
</organism>
<keyword evidence="2" id="KW-1185">Reference proteome</keyword>
<proteinExistence type="predicted"/>
<accession>A0ACD1AH22</accession>
<sequence>MKTKYYSYVGIYLFTFAGLGSLLPLLGQYMASIGFSGVQIGIVTAAGTAIGIGASPFWGYRSHHSKDSTKVLLFLCIAATIIILSEAFVKQYIVFLFVYMVFAFFQTPIMPLIDAMSIKDQVNFGSVRKWGSIGFAVGVFVAGQIADAAGLIIILPLCALGYTVAWFILVRLRKNRNRKANGIRSYEEETIQRCAASDLKEYQSGNHSNDAAHEKKKGKNRDSYLMLLKNKKYMALLLAAFFITGTNVANNTYFGFLYKDVGGSIAGIGIAFLLMCSSEAPFMAWSERLSRRFGMEKLILFSLIMSALRYLWYSTGPAPGLLIGTFFVQGMVTGIVLVELVRYLNCLVDPAIIGMSMALYYAFSSNFSSIVCHLIGGAILDHYSGAHVYLFFSIYNIIGALVFVGFGLHKKNRNDVIKE</sequence>